<evidence type="ECO:0000313" key="3">
    <source>
        <dbReference type="Proteomes" id="UP001218638"/>
    </source>
</evidence>
<evidence type="ECO:0000313" key="2">
    <source>
        <dbReference type="EMBL" id="WED66431.1"/>
    </source>
</evidence>
<dbReference type="KEGG" id="slom:PXH66_06170"/>
<proteinExistence type="predicted"/>
<evidence type="ECO:0000256" key="1">
    <source>
        <dbReference type="SAM" id="Phobius"/>
    </source>
</evidence>
<accession>A0AAF0CQY4</accession>
<gene>
    <name evidence="2" type="ORF">PXH66_06170</name>
</gene>
<name>A0AAF0CQY4_9BACT</name>
<protein>
    <submittedName>
        <fullName evidence="2">Uncharacterized protein</fullName>
    </submittedName>
</protein>
<dbReference type="AlphaFoldDB" id="A0AAF0CQY4"/>
<organism evidence="2 3">
    <name type="scientific">Synoicihabitans lomoniglobus</name>
    <dbReference type="NCBI Taxonomy" id="2909285"/>
    <lineage>
        <taxon>Bacteria</taxon>
        <taxon>Pseudomonadati</taxon>
        <taxon>Verrucomicrobiota</taxon>
        <taxon>Opitutia</taxon>
        <taxon>Opitutales</taxon>
        <taxon>Opitutaceae</taxon>
        <taxon>Synoicihabitans</taxon>
    </lineage>
</organism>
<keyword evidence="1" id="KW-1133">Transmembrane helix</keyword>
<feature type="transmembrane region" description="Helical" evidence="1">
    <location>
        <begin position="47"/>
        <end position="67"/>
    </location>
</feature>
<keyword evidence="1" id="KW-0472">Membrane</keyword>
<keyword evidence="1" id="KW-0812">Transmembrane</keyword>
<dbReference type="Proteomes" id="UP001218638">
    <property type="component" value="Chromosome"/>
</dbReference>
<reference evidence="2" key="1">
    <citation type="submission" date="2023-03" db="EMBL/GenBank/DDBJ databases">
        <title>Lomoglobus Profundus gen. nov., sp. nov., a novel member of the phylum Verrucomicrobia, isolated from deep-marine sediment of South China Sea.</title>
        <authorList>
            <person name="Ahmad T."/>
            <person name="Ishaq S.E."/>
            <person name="Wang F."/>
        </authorList>
    </citation>
    <scope>NUCLEOTIDE SEQUENCE</scope>
    <source>
        <strain evidence="2">LMO-M01</strain>
    </source>
</reference>
<sequence>MHFNLHLPKVRLSTGERWYLGCAWVLILAKCEFVHWAVAHWSVPIDAWWIVGPTLVFAAVATALWLAHKE</sequence>
<dbReference type="EMBL" id="CP119075">
    <property type="protein sequence ID" value="WED66431.1"/>
    <property type="molecule type" value="Genomic_DNA"/>
</dbReference>
<dbReference type="RefSeq" id="WP_330927717.1">
    <property type="nucleotide sequence ID" value="NZ_CP119075.1"/>
</dbReference>
<keyword evidence="3" id="KW-1185">Reference proteome</keyword>